<protein>
    <submittedName>
        <fullName evidence="2">Uncharacterized protein</fullName>
    </submittedName>
</protein>
<evidence type="ECO:0000313" key="2">
    <source>
        <dbReference type="EMBL" id="GBP38964.1"/>
    </source>
</evidence>
<dbReference type="AlphaFoldDB" id="A0A4C1VM59"/>
<feature type="region of interest" description="Disordered" evidence="1">
    <location>
        <begin position="1"/>
        <end position="26"/>
    </location>
</feature>
<feature type="compositionally biased region" description="Basic and acidic residues" evidence="1">
    <location>
        <begin position="17"/>
        <end position="26"/>
    </location>
</feature>
<reference evidence="2 3" key="1">
    <citation type="journal article" date="2019" name="Commun. Biol.">
        <title>The bagworm genome reveals a unique fibroin gene that provides high tensile strength.</title>
        <authorList>
            <person name="Kono N."/>
            <person name="Nakamura H."/>
            <person name="Ohtoshi R."/>
            <person name="Tomita M."/>
            <person name="Numata K."/>
            <person name="Arakawa K."/>
        </authorList>
    </citation>
    <scope>NUCLEOTIDE SEQUENCE [LARGE SCALE GENOMIC DNA]</scope>
</reference>
<name>A0A4C1VM59_EUMVA</name>
<evidence type="ECO:0000256" key="1">
    <source>
        <dbReference type="SAM" id="MobiDB-lite"/>
    </source>
</evidence>
<accession>A0A4C1VM59</accession>
<gene>
    <name evidence="2" type="ORF">EVAR_95583_1</name>
</gene>
<proteinExistence type="predicted"/>
<evidence type="ECO:0000313" key="3">
    <source>
        <dbReference type="Proteomes" id="UP000299102"/>
    </source>
</evidence>
<comment type="caution">
    <text evidence="2">The sequence shown here is derived from an EMBL/GenBank/DDBJ whole genome shotgun (WGS) entry which is preliminary data.</text>
</comment>
<dbReference type="Proteomes" id="UP000299102">
    <property type="component" value="Unassembled WGS sequence"/>
</dbReference>
<dbReference type="EMBL" id="BGZK01000357">
    <property type="protein sequence ID" value="GBP38964.1"/>
    <property type="molecule type" value="Genomic_DNA"/>
</dbReference>
<organism evidence="2 3">
    <name type="scientific">Eumeta variegata</name>
    <name type="common">Bagworm moth</name>
    <name type="synonym">Eumeta japonica</name>
    <dbReference type="NCBI Taxonomy" id="151549"/>
    <lineage>
        <taxon>Eukaryota</taxon>
        <taxon>Metazoa</taxon>
        <taxon>Ecdysozoa</taxon>
        <taxon>Arthropoda</taxon>
        <taxon>Hexapoda</taxon>
        <taxon>Insecta</taxon>
        <taxon>Pterygota</taxon>
        <taxon>Neoptera</taxon>
        <taxon>Endopterygota</taxon>
        <taxon>Lepidoptera</taxon>
        <taxon>Glossata</taxon>
        <taxon>Ditrysia</taxon>
        <taxon>Tineoidea</taxon>
        <taxon>Psychidae</taxon>
        <taxon>Oiketicinae</taxon>
        <taxon>Eumeta</taxon>
    </lineage>
</organism>
<keyword evidence="3" id="KW-1185">Reference proteome</keyword>
<sequence length="142" mass="16331">MQLPENVGRGRHRRSRDRSDASVKRYDNNISANAAAEKRRHCSDFTATDCQAYIWDQNYDWDMITEKQLVHLYMPGQDGTAQLDYNKSASRNEMPAGKTAQSCIQIREPTHRSRECTECGNSEEEVISITLQALNLFLSFRL</sequence>